<dbReference type="InterPro" id="IPR013324">
    <property type="entry name" value="RNA_pol_sigma_r3/r4-like"/>
</dbReference>
<keyword evidence="1" id="KW-0805">Transcription regulation</keyword>
<reference evidence="8" key="1">
    <citation type="journal article" date="2019" name="Int. J. Syst. Evol. Microbiol.">
        <title>The Global Catalogue of Microorganisms (GCM) 10K type strain sequencing project: providing services to taxonomists for standard genome sequencing and annotation.</title>
        <authorList>
            <consortium name="The Broad Institute Genomics Platform"/>
            <consortium name="The Broad Institute Genome Sequencing Center for Infectious Disease"/>
            <person name="Wu L."/>
            <person name="Ma J."/>
        </authorList>
    </citation>
    <scope>NUCLEOTIDE SEQUENCE [LARGE SCALE GENOMIC DNA]</scope>
    <source>
        <strain evidence="8">CGMCC 1.16305</strain>
    </source>
</reference>
<gene>
    <name evidence="7" type="ORF">ACFQRG_09085</name>
</gene>
<accession>A0ABW2PUQ4</accession>
<dbReference type="EMBL" id="JBHTCO010000010">
    <property type="protein sequence ID" value="MFC7393117.1"/>
    <property type="molecule type" value="Genomic_DNA"/>
</dbReference>
<keyword evidence="4" id="KW-0804">Transcription</keyword>
<dbReference type="PANTHER" id="PTHR30385">
    <property type="entry name" value="SIGMA FACTOR F FLAGELLAR"/>
    <property type="match status" value="1"/>
</dbReference>
<keyword evidence="3" id="KW-0238">DNA-binding</keyword>
<dbReference type="InterPro" id="IPR007630">
    <property type="entry name" value="RNA_pol_sigma70_r4"/>
</dbReference>
<evidence type="ECO:0000256" key="1">
    <source>
        <dbReference type="ARBA" id="ARBA00023015"/>
    </source>
</evidence>
<sequence length="168" mass="19753">MEKLNQSFEQLAEDFTPLIKKTIVNLHLQNDFDEMFQIGLIALWKAYQAFNPEKGFFPSFAKSYIHGELITAIKKRKRFQDRHLFSESTIKIQQNVAGEEDCYFKNTLLEEWTNGLTERETLWIKFAIIDDETTQTIAEKEKVSTHTVRSWKKSAIKKLRKKFSLNGN</sequence>
<dbReference type="NCBIfam" id="TIGR02937">
    <property type="entry name" value="sigma70-ECF"/>
    <property type="match status" value="1"/>
</dbReference>
<dbReference type="Pfam" id="PF04545">
    <property type="entry name" value="Sigma70_r4"/>
    <property type="match status" value="1"/>
</dbReference>
<evidence type="ECO:0000256" key="3">
    <source>
        <dbReference type="ARBA" id="ARBA00023125"/>
    </source>
</evidence>
<keyword evidence="8" id="KW-1185">Reference proteome</keyword>
<dbReference type="SUPFAM" id="SSF88946">
    <property type="entry name" value="Sigma2 domain of RNA polymerase sigma factors"/>
    <property type="match status" value="1"/>
</dbReference>
<dbReference type="InterPro" id="IPR014284">
    <property type="entry name" value="RNA_pol_sigma-70_dom"/>
</dbReference>
<dbReference type="Proteomes" id="UP001596505">
    <property type="component" value="Unassembled WGS sequence"/>
</dbReference>
<dbReference type="SUPFAM" id="SSF88659">
    <property type="entry name" value="Sigma3 and sigma4 domains of RNA polymerase sigma factors"/>
    <property type="match status" value="1"/>
</dbReference>
<evidence type="ECO:0000259" key="6">
    <source>
        <dbReference type="Pfam" id="PF04545"/>
    </source>
</evidence>
<protein>
    <submittedName>
        <fullName evidence="7">Sigma-70 family RNA polymerase sigma factor</fullName>
    </submittedName>
</protein>
<evidence type="ECO:0000313" key="8">
    <source>
        <dbReference type="Proteomes" id="UP001596505"/>
    </source>
</evidence>
<evidence type="ECO:0000313" key="7">
    <source>
        <dbReference type="EMBL" id="MFC7393117.1"/>
    </source>
</evidence>
<evidence type="ECO:0000256" key="2">
    <source>
        <dbReference type="ARBA" id="ARBA00023082"/>
    </source>
</evidence>
<feature type="domain" description="RNA polymerase sigma-70 region 2" evidence="5">
    <location>
        <begin position="29"/>
        <end position="78"/>
    </location>
</feature>
<dbReference type="Gene3D" id="1.10.1740.10">
    <property type="match status" value="1"/>
</dbReference>
<evidence type="ECO:0000259" key="5">
    <source>
        <dbReference type="Pfam" id="PF04542"/>
    </source>
</evidence>
<dbReference type="Gene3D" id="1.10.10.10">
    <property type="entry name" value="Winged helix-like DNA-binding domain superfamily/Winged helix DNA-binding domain"/>
    <property type="match status" value="1"/>
</dbReference>
<dbReference type="InterPro" id="IPR013325">
    <property type="entry name" value="RNA_pol_sigma_r2"/>
</dbReference>
<keyword evidence="2" id="KW-0731">Sigma factor</keyword>
<dbReference type="InterPro" id="IPR036388">
    <property type="entry name" value="WH-like_DNA-bd_sf"/>
</dbReference>
<name>A0ABW2PUQ4_9BACL</name>
<dbReference type="InterPro" id="IPR007627">
    <property type="entry name" value="RNA_pol_sigma70_r2"/>
</dbReference>
<proteinExistence type="predicted"/>
<organism evidence="7 8">
    <name type="scientific">Scopulibacillus cellulosilyticus</name>
    <dbReference type="NCBI Taxonomy" id="2665665"/>
    <lineage>
        <taxon>Bacteria</taxon>
        <taxon>Bacillati</taxon>
        <taxon>Bacillota</taxon>
        <taxon>Bacilli</taxon>
        <taxon>Bacillales</taxon>
        <taxon>Sporolactobacillaceae</taxon>
        <taxon>Scopulibacillus</taxon>
    </lineage>
</organism>
<dbReference type="RefSeq" id="WP_380965567.1">
    <property type="nucleotide sequence ID" value="NZ_JBHTCO010000010.1"/>
</dbReference>
<dbReference type="Pfam" id="PF04542">
    <property type="entry name" value="Sigma70_r2"/>
    <property type="match status" value="1"/>
</dbReference>
<comment type="caution">
    <text evidence="7">The sequence shown here is derived from an EMBL/GenBank/DDBJ whole genome shotgun (WGS) entry which is preliminary data.</text>
</comment>
<evidence type="ECO:0000256" key="4">
    <source>
        <dbReference type="ARBA" id="ARBA00023163"/>
    </source>
</evidence>
<feature type="domain" description="RNA polymerase sigma-70 region 4" evidence="6">
    <location>
        <begin position="115"/>
        <end position="161"/>
    </location>
</feature>